<evidence type="ECO:0000256" key="1">
    <source>
        <dbReference type="ARBA" id="ARBA00004651"/>
    </source>
</evidence>
<feature type="domain" description="Na+/H+ antiporter NhaC-like C-terminal" evidence="7">
    <location>
        <begin position="156"/>
        <end position="507"/>
    </location>
</feature>
<gene>
    <name evidence="8" type="ORF">Q5M86_13250</name>
</gene>
<feature type="transmembrane region" description="Helical" evidence="6">
    <location>
        <begin position="147"/>
        <end position="173"/>
    </location>
</feature>
<dbReference type="InterPro" id="IPR018461">
    <property type="entry name" value="Na/H_Antiport_NhaC-like_C"/>
</dbReference>
<keyword evidence="3 6" id="KW-0812">Transmembrane</keyword>
<protein>
    <submittedName>
        <fullName evidence="8">Na+/H+ antiporter NhaC family protein</fullName>
    </submittedName>
</protein>
<feature type="transmembrane region" description="Helical" evidence="6">
    <location>
        <begin position="350"/>
        <end position="370"/>
    </location>
</feature>
<evidence type="ECO:0000259" key="7">
    <source>
        <dbReference type="Pfam" id="PF03553"/>
    </source>
</evidence>
<feature type="transmembrane region" description="Helical" evidence="6">
    <location>
        <begin position="390"/>
        <end position="408"/>
    </location>
</feature>
<name>A0ABT8Z1P3_9SPIR</name>
<organism evidence="8 9">
    <name type="scientific">Brachyspira innocens</name>
    <dbReference type="NCBI Taxonomy" id="13264"/>
    <lineage>
        <taxon>Bacteria</taxon>
        <taxon>Pseudomonadati</taxon>
        <taxon>Spirochaetota</taxon>
        <taxon>Spirochaetia</taxon>
        <taxon>Brachyspirales</taxon>
        <taxon>Brachyspiraceae</taxon>
        <taxon>Brachyspira</taxon>
    </lineage>
</organism>
<comment type="caution">
    <text evidence="8">The sequence shown here is derived from an EMBL/GenBank/DDBJ whole genome shotgun (WGS) entry which is preliminary data.</text>
</comment>
<reference evidence="8" key="1">
    <citation type="submission" date="2023-07" db="EMBL/GenBank/DDBJ databases">
        <title>Mucosal microbiota of week-old chicken and adult hens.</title>
        <authorList>
            <person name="Volf J."/>
            <person name="Karasova D."/>
            <person name="Crhanova M."/>
            <person name="Faldynova M."/>
            <person name="Prikrylova H."/>
            <person name="Zeman M."/>
            <person name="Babak V."/>
            <person name="Rajova J."/>
            <person name="Rychlik I."/>
        </authorList>
    </citation>
    <scope>NUCLEOTIDE SEQUENCE</scope>
    <source>
        <strain evidence="8">ET902</strain>
    </source>
</reference>
<accession>A0ABT8Z1P3</accession>
<feature type="transmembrane region" description="Helical" evidence="6">
    <location>
        <begin position="311"/>
        <end position="329"/>
    </location>
</feature>
<feature type="transmembrane region" description="Helical" evidence="6">
    <location>
        <begin position="64"/>
        <end position="83"/>
    </location>
</feature>
<dbReference type="RefSeq" id="WP_304386274.1">
    <property type="nucleotide sequence ID" value="NZ_JAUPBL010000183.1"/>
</dbReference>
<keyword evidence="4 6" id="KW-1133">Transmembrane helix</keyword>
<dbReference type="PANTHER" id="PTHR43478">
    <property type="entry name" value="NA+/H+ ANTIPORTER-RELATED"/>
    <property type="match status" value="1"/>
</dbReference>
<comment type="subcellular location">
    <subcellularLocation>
        <location evidence="1">Cell membrane</location>
        <topology evidence="1">Multi-pass membrane protein</topology>
    </subcellularLocation>
</comment>
<sequence length="550" mass="58985">MEHYGMLGIIPPLLAIILALVTKEVIISLTLGILSGTLIIAHGNLFTAIRIFTDKVAEMSGDAWNIRILLFCALLGAFVSMLSKTGATKAFGLWASKYLKTKKSILIFTWFFGLIIFIDDYFNSLSVGTVMRPAFDQNKISRAKLAYILDSTAAPVCILAPISTWVVTVMSYIRDSEGFESLNISEFVFFIKMIPYSVYPLLALAFVVLMALVFKDFGPMKRSEDNAQNGKLFDEELYGDCPGNLESSSNDTAKWYDMVIAIVVLIIVCIVMFPVTTYMGLIGKEGINTFSAAMSSISLNQAFLDTDASKALFYGAVISIMIMYIYYMARRLLNIRSAGNSIIEGIKSMVPALVVLALAWSIGSVIKSSPEDGGLGLAAFLSEAVKGGGFPLWILPAIGYLLGCVIAFSTGTSWGTFAILIPIVIPIANGLAAGNGYTGDALLNVLLISVGSVVSGAVFGDHCSPISDTTILSSTGSNCPLLEHVATQIPYAGLVAVSSFVGVVVGGITLSPIAALLVGFIVMCVLALLAPKFYDRISILHKRNTSENLK</sequence>
<evidence type="ECO:0000256" key="5">
    <source>
        <dbReference type="ARBA" id="ARBA00023136"/>
    </source>
</evidence>
<evidence type="ECO:0000256" key="6">
    <source>
        <dbReference type="SAM" id="Phobius"/>
    </source>
</evidence>
<feature type="transmembrane region" description="Helical" evidence="6">
    <location>
        <begin position="514"/>
        <end position="534"/>
    </location>
</feature>
<feature type="transmembrane region" description="Helical" evidence="6">
    <location>
        <begin position="415"/>
        <end position="435"/>
    </location>
</feature>
<evidence type="ECO:0000313" key="8">
    <source>
        <dbReference type="EMBL" id="MDO7021735.1"/>
    </source>
</evidence>
<feature type="transmembrane region" description="Helical" evidence="6">
    <location>
        <begin position="193"/>
        <end position="214"/>
    </location>
</feature>
<dbReference type="Pfam" id="PF03553">
    <property type="entry name" value="Na_H_antiporter"/>
    <property type="match status" value="1"/>
</dbReference>
<feature type="transmembrane region" description="Helical" evidence="6">
    <location>
        <begin position="33"/>
        <end position="52"/>
    </location>
</feature>
<evidence type="ECO:0000313" key="9">
    <source>
        <dbReference type="Proteomes" id="UP001175147"/>
    </source>
</evidence>
<feature type="transmembrane region" description="Helical" evidence="6">
    <location>
        <begin position="103"/>
        <end position="122"/>
    </location>
</feature>
<dbReference type="Proteomes" id="UP001175147">
    <property type="component" value="Unassembled WGS sequence"/>
</dbReference>
<dbReference type="EMBL" id="JAUPBM010000290">
    <property type="protein sequence ID" value="MDO7021735.1"/>
    <property type="molecule type" value="Genomic_DNA"/>
</dbReference>
<evidence type="ECO:0000256" key="3">
    <source>
        <dbReference type="ARBA" id="ARBA00022692"/>
    </source>
</evidence>
<dbReference type="PANTHER" id="PTHR43478:SF1">
    <property type="entry name" value="NA+_H+ ANTIPORTER NHAC-LIKE C-TERMINAL DOMAIN-CONTAINING PROTEIN"/>
    <property type="match status" value="1"/>
</dbReference>
<keyword evidence="2" id="KW-1003">Cell membrane</keyword>
<evidence type="ECO:0000256" key="2">
    <source>
        <dbReference type="ARBA" id="ARBA00022475"/>
    </source>
</evidence>
<proteinExistence type="predicted"/>
<keyword evidence="9" id="KW-1185">Reference proteome</keyword>
<feature type="transmembrane region" description="Helical" evidence="6">
    <location>
        <begin position="255"/>
        <end position="275"/>
    </location>
</feature>
<keyword evidence="5 6" id="KW-0472">Membrane</keyword>
<evidence type="ECO:0000256" key="4">
    <source>
        <dbReference type="ARBA" id="ARBA00022989"/>
    </source>
</evidence>